<evidence type="ECO:0000259" key="14">
    <source>
        <dbReference type="PROSITE" id="PS50873"/>
    </source>
</evidence>
<feature type="binding site" evidence="9">
    <location>
        <position position="282"/>
    </location>
    <ligand>
        <name>Ca(2+)</name>
        <dbReference type="ChEBI" id="CHEBI:29108"/>
        <label>2</label>
    </ligand>
</feature>
<dbReference type="PROSITE" id="PS50873">
    <property type="entry name" value="PEROXIDASE_4"/>
    <property type="match status" value="1"/>
</dbReference>
<dbReference type="PANTHER" id="PTHR31356">
    <property type="entry name" value="THYLAKOID LUMENAL 29 KDA PROTEIN, CHLOROPLASTIC-RELATED"/>
    <property type="match status" value="1"/>
</dbReference>
<evidence type="ECO:0000313" key="15">
    <source>
        <dbReference type="EMBL" id="KAF2429715.1"/>
    </source>
</evidence>
<feature type="binding site" evidence="9">
    <location>
        <position position="263"/>
    </location>
    <ligand>
        <name>Ca(2+)</name>
        <dbReference type="ChEBI" id="CHEBI:29108"/>
        <label>2</label>
    </ligand>
</feature>
<dbReference type="Pfam" id="PF00141">
    <property type="entry name" value="peroxidase"/>
    <property type="match status" value="1"/>
</dbReference>
<feature type="signal peptide" evidence="13">
    <location>
        <begin position="1"/>
        <end position="15"/>
    </location>
</feature>
<dbReference type="GO" id="GO:0020037">
    <property type="term" value="F:heme binding"/>
    <property type="evidence" value="ECO:0007669"/>
    <property type="project" value="UniProtKB-UniRule"/>
</dbReference>
<dbReference type="PROSITE" id="PS00436">
    <property type="entry name" value="PEROXIDASE_2"/>
    <property type="match status" value="1"/>
</dbReference>
<dbReference type="Proteomes" id="UP000800235">
    <property type="component" value="Unassembled WGS sequence"/>
</dbReference>
<feature type="binding site" evidence="9">
    <location>
        <position position="151"/>
    </location>
    <ligand>
        <name>Ca(2+)</name>
        <dbReference type="ChEBI" id="CHEBI:29108"/>
        <label>1</label>
    </ligand>
</feature>
<feature type="site" description="Transition state stabilizer" evidence="10">
    <location>
        <position position="134"/>
    </location>
</feature>
<evidence type="ECO:0000256" key="1">
    <source>
        <dbReference type="ARBA" id="ARBA00006089"/>
    </source>
</evidence>
<dbReference type="InterPro" id="IPR044831">
    <property type="entry name" value="Ccp1-like"/>
</dbReference>
<feature type="binding site" evidence="9">
    <location>
        <position position="280"/>
    </location>
    <ligand>
        <name>Ca(2+)</name>
        <dbReference type="ChEBI" id="CHEBI:29108"/>
        <label>2</label>
    </ligand>
</feature>
<keyword evidence="6 9" id="KW-0408">Iron</keyword>
<keyword evidence="13" id="KW-0732">Signal</keyword>
<dbReference type="PRINTS" id="PR00462">
    <property type="entry name" value="LIGNINASE"/>
</dbReference>
<keyword evidence="2 12" id="KW-0575">Peroxidase</keyword>
<feature type="binding site" description="axial binding residue" evidence="9">
    <location>
        <position position="262"/>
    </location>
    <ligand>
        <name>heme b</name>
        <dbReference type="ChEBI" id="CHEBI:60344"/>
    </ligand>
    <ligandPart>
        <name>Fe</name>
        <dbReference type="ChEBI" id="CHEBI:18248"/>
    </ligandPart>
</feature>
<comment type="cofactor">
    <cofactor evidence="9 12">
        <name>Ca(2+)</name>
        <dbReference type="ChEBI" id="CHEBI:29108"/>
    </cofactor>
    <text evidence="9 12">Binds 2 calcium ions per subunit.</text>
</comment>
<organism evidence="15 16">
    <name type="scientific">Tothia fuscella</name>
    <dbReference type="NCBI Taxonomy" id="1048955"/>
    <lineage>
        <taxon>Eukaryota</taxon>
        <taxon>Fungi</taxon>
        <taxon>Dikarya</taxon>
        <taxon>Ascomycota</taxon>
        <taxon>Pezizomycotina</taxon>
        <taxon>Dothideomycetes</taxon>
        <taxon>Pleosporomycetidae</taxon>
        <taxon>Venturiales</taxon>
        <taxon>Cylindrosympodiaceae</taxon>
        <taxon>Tothia</taxon>
    </lineage>
</organism>
<gene>
    <name evidence="15" type="ORF">EJ08DRAFT_265807</name>
</gene>
<evidence type="ECO:0000256" key="11">
    <source>
        <dbReference type="PIRSR" id="PIRSR601621-4"/>
    </source>
</evidence>
<feature type="chain" id="PRO_5040140196" description="Peroxidase" evidence="13">
    <location>
        <begin position="16"/>
        <end position="442"/>
    </location>
</feature>
<evidence type="ECO:0000256" key="2">
    <source>
        <dbReference type="ARBA" id="ARBA00022559"/>
    </source>
</evidence>
<dbReference type="Gene3D" id="1.10.520.10">
    <property type="match status" value="1"/>
</dbReference>
<evidence type="ECO:0000256" key="9">
    <source>
        <dbReference type="PIRSR" id="PIRSR601621-2"/>
    </source>
</evidence>
<evidence type="ECO:0000256" key="5">
    <source>
        <dbReference type="ARBA" id="ARBA00023002"/>
    </source>
</evidence>
<evidence type="ECO:0000256" key="8">
    <source>
        <dbReference type="PIRSR" id="PIRSR601621-1"/>
    </source>
</evidence>
<accession>A0A9P4NPK2</accession>
<sequence length="442" mass="48100">MKLSNLLLGSALASAVPSLAHPGSKWKETMVEIEAEIQRRAARPANGPDDSSELLGDLVKPGPSTQVGKDIAGILVGKVDAQSDEQIRGKVAQLGSDACKKDTCCVWKYIADEMLQKFKGRSSKCNKFARGAVRLGFHDAGTWKKGNDFGGADGSVILTNEISARPVNRGLEEITAVTKQWYDKYKQYGITAADLVQMGANVATVACPLGPRVRTYVGRKDNARLPPDNLLPEPTDPADKLIKLFEDKTIKPHGLAALVGAHTTSQQRFFKPRRALDPQDSTPGVWDVLFYGQTLNSQAPRRILKFPSDVSLSVHPRVKDEWREFAGPGGQEHWNEDYAKEYVRLSLLGVNNINSLQECTKVLPPTSGGFDFPNQDVIDKWLNGGFGKSGQKVGEALADALPVDNSTLQSIGVDPKDATTPANIEAVKREARYITNLPTEGL</sequence>
<reference evidence="15" key="1">
    <citation type="journal article" date="2020" name="Stud. Mycol.">
        <title>101 Dothideomycetes genomes: a test case for predicting lifestyles and emergence of pathogens.</title>
        <authorList>
            <person name="Haridas S."/>
            <person name="Albert R."/>
            <person name="Binder M."/>
            <person name="Bloem J."/>
            <person name="Labutti K."/>
            <person name="Salamov A."/>
            <person name="Andreopoulos B."/>
            <person name="Baker S."/>
            <person name="Barry K."/>
            <person name="Bills G."/>
            <person name="Bluhm B."/>
            <person name="Cannon C."/>
            <person name="Castanera R."/>
            <person name="Culley D."/>
            <person name="Daum C."/>
            <person name="Ezra D."/>
            <person name="Gonzalez J."/>
            <person name="Henrissat B."/>
            <person name="Kuo A."/>
            <person name="Liang C."/>
            <person name="Lipzen A."/>
            <person name="Lutzoni F."/>
            <person name="Magnuson J."/>
            <person name="Mondo S."/>
            <person name="Nolan M."/>
            <person name="Ohm R."/>
            <person name="Pangilinan J."/>
            <person name="Park H.-J."/>
            <person name="Ramirez L."/>
            <person name="Alfaro M."/>
            <person name="Sun H."/>
            <person name="Tritt A."/>
            <person name="Yoshinaga Y."/>
            <person name="Zwiers L.-H."/>
            <person name="Turgeon B."/>
            <person name="Goodwin S."/>
            <person name="Spatafora J."/>
            <person name="Crous P."/>
            <person name="Grigoriev I."/>
        </authorList>
    </citation>
    <scope>NUCLEOTIDE SEQUENCE</scope>
    <source>
        <strain evidence="15">CBS 130266</strain>
    </source>
</reference>
<dbReference type="PANTHER" id="PTHR31356:SF66">
    <property type="entry name" value="CATALASE-PEROXIDASE"/>
    <property type="match status" value="1"/>
</dbReference>
<keyword evidence="9 12" id="KW-0106">Calcium</keyword>
<dbReference type="InterPro" id="IPR001621">
    <property type="entry name" value="Ligninase"/>
</dbReference>
<comment type="similarity">
    <text evidence="1 12">Belongs to the peroxidase family. Ligninase subfamily.</text>
</comment>
<dbReference type="InterPro" id="IPR019794">
    <property type="entry name" value="Peroxidases_AS"/>
</dbReference>
<dbReference type="GO" id="GO:0046872">
    <property type="term" value="F:metal ion binding"/>
    <property type="evidence" value="ECO:0007669"/>
    <property type="project" value="UniProtKB-UniRule"/>
</dbReference>
<evidence type="ECO:0000256" key="4">
    <source>
        <dbReference type="ARBA" id="ARBA00022723"/>
    </source>
</evidence>
<feature type="domain" description="Plant heme peroxidase family profile" evidence="14">
    <location>
        <begin position="151"/>
        <end position="263"/>
    </location>
</feature>
<keyword evidence="3 9" id="KW-0349">Heme</keyword>
<name>A0A9P4NPK2_9PEZI</name>
<dbReference type="GO" id="GO:0042744">
    <property type="term" value="P:hydrogen peroxide catabolic process"/>
    <property type="evidence" value="ECO:0007669"/>
    <property type="project" value="TreeGrafter"/>
</dbReference>
<keyword evidence="16" id="KW-1185">Reference proteome</keyword>
<feature type="binding site" evidence="9">
    <location>
        <position position="155"/>
    </location>
    <ligand>
        <name>Ca(2+)</name>
        <dbReference type="ChEBI" id="CHEBI:29108"/>
        <label>1</label>
    </ligand>
</feature>
<feature type="disulfide bond" evidence="11">
    <location>
        <begin position="125"/>
        <end position="207"/>
    </location>
</feature>
<dbReference type="InterPro" id="IPR002016">
    <property type="entry name" value="Haem_peroxidase"/>
</dbReference>
<proteinExistence type="inferred from homology"/>
<dbReference type="SUPFAM" id="SSF48113">
    <property type="entry name" value="Heme-dependent peroxidases"/>
    <property type="match status" value="1"/>
</dbReference>
<comment type="cofactor">
    <cofactor evidence="9">
        <name>heme b</name>
        <dbReference type="ChEBI" id="CHEBI:60344"/>
    </cofactor>
    <text evidence="9">Binds 1 heme b (iron(II)-protoporphyrin IX) group per subunit.</text>
</comment>
<dbReference type="AlphaFoldDB" id="A0A9P4NPK2"/>
<evidence type="ECO:0000256" key="6">
    <source>
        <dbReference type="ARBA" id="ARBA00023004"/>
    </source>
</evidence>
<dbReference type="PRINTS" id="PR00458">
    <property type="entry name" value="PEROXIDASE"/>
</dbReference>
<evidence type="ECO:0000256" key="7">
    <source>
        <dbReference type="ARBA" id="ARBA00023180"/>
    </source>
</evidence>
<dbReference type="OrthoDB" id="2113341at2759"/>
<feature type="active site" description="Proton acceptor" evidence="8">
    <location>
        <position position="138"/>
    </location>
</feature>
<dbReference type="GO" id="GO:0004601">
    <property type="term" value="F:peroxidase activity"/>
    <property type="evidence" value="ECO:0007669"/>
    <property type="project" value="UniProtKB-KW"/>
</dbReference>
<dbReference type="EMBL" id="MU007044">
    <property type="protein sequence ID" value="KAF2429715.1"/>
    <property type="molecule type" value="Genomic_DNA"/>
</dbReference>
<feature type="binding site" evidence="9">
    <location>
        <position position="287"/>
    </location>
    <ligand>
        <name>Ca(2+)</name>
        <dbReference type="ChEBI" id="CHEBI:29108"/>
        <label>2</label>
    </ligand>
</feature>
<dbReference type="InterPro" id="IPR010255">
    <property type="entry name" value="Haem_peroxidase_sf"/>
</dbReference>
<dbReference type="Gene3D" id="1.10.420.10">
    <property type="entry name" value="Peroxidase, domain 2"/>
    <property type="match status" value="1"/>
</dbReference>
<dbReference type="EC" id="1.11.1.-" evidence="12"/>
<evidence type="ECO:0000256" key="3">
    <source>
        <dbReference type="ARBA" id="ARBA00022617"/>
    </source>
</evidence>
<feature type="disulfide bond" evidence="11">
    <location>
        <begin position="104"/>
        <end position="359"/>
    </location>
</feature>
<keyword evidence="5 12" id="KW-0560">Oxidoreductase</keyword>
<evidence type="ECO:0000256" key="12">
    <source>
        <dbReference type="RuleBase" id="RU363051"/>
    </source>
</evidence>
<feature type="binding site" evidence="9">
    <location>
        <position position="139"/>
    </location>
    <ligand>
        <name>Ca(2+)</name>
        <dbReference type="ChEBI" id="CHEBI:29108"/>
        <label>1</label>
    </ligand>
</feature>
<evidence type="ECO:0000256" key="13">
    <source>
        <dbReference type="SAM" id="SignalP"/>
    </source>
</evidence>
<evidence type="ECO:0000256" key="10">
    <source>
        <dbReference type="PIRSR" id="PIRSR601621-3"/>
    </source>
</evidence>
<keyword evidence="11" id="KW-1015">Disulfide bond</keyword>
<dbReference type="GO" id="GO:0034599">
    <property type="term" value="P:cellular response to oxidative stress"/>
    <property type="evidence" value="ECO:0007669"/>
    <property type="project" value="InterPro"/>
</dbReference>
<dbReference type="FunFam" id="1.10.520.10:FF:000021">
    <property type="entry name" value="Peroxidase"/>
    <property type="match status" value="1"/>
</dbReference>
<keyword evidence="4 9" id="KW-0479">Metal-binding</keyword>
<protein>
    <recommendedName>
        <fullName evidence="12">Peroxidase</fullName>
        <ecNumber evidence="12">1.11.1.-</ecNumber>
    </recommendedName>
</protein>
<keyword evidence="7" id="KW-0325">Glycoprotein</keyword>
<dbReference type="GO" id="GO:0000302">
    <property type="term" value="P:response to reactive oxygen species"/>
    <property type="evidence" value="ECO:0007669"/>
    <property type="project" value="TreeGrafter"/>
</dbReference>
<feature type="binding site" evidence="9">
    <location>
        <position position="153"/>
    </location>
    <ligand>
        <name>Ca(2+)</name>
        <dbReference type="ChEBI" id="CHEBI:29108"/>
        <label>1</label>
    </ligand>
</feature>
<evidence type="ECO:0000313" key="16">
    <source>
        <dbReference type="Proteomes" id="UP000800235"/>
    </source>
</evidence>
<comment type="caution">
    <text evidence="15">The sequence shown here is derived from an EMBL/GenBank/DDBJ whole genome shotgun (WGS) entry which is preliminary data.</text>
</comment>